<organism evidence="7 8">
    <name type="scientific">Vombatus ursinus</name>
    <name type="common">Common wombat</name>
    <dbReference type="NCBI Taxonomy" id="29139"/>
    <lineage>
        <taxon>Eukaryota</taxon>
        <taxon>Metazoa</taxon>
        <taxon>Chordata</taxon>
        <taxon>Craniata</taxon>
        <taxon>Vertebrata</taxon>
        <taxon>Euteleostomi</taxon>
        <taxon>Mammalia</taxon>
        <taxon>Metatheria</taxon>
        <taxon>Diprotodontia</taxon>
        <taxon>Vombatidae</taxon>
        <taxon>Vombatus</taxon>
    </lineage>
</organism>
<dbReference type="InterPro" id="IPR006214">
    <property type="entry name" value="Bax_inhibitor_1-related"/>
</dbReference>
<reference evidence="7" key="2">
    <citation type="submission" date="2025-08" db="UniProtKB">
        <authorList>
            <consortium name="Ensembl"/>
        </authorList>
    </citation>
    <scope>IDENTIFICATION</scope>
</reference>
<evidence type="ECO:0000256" key="4">
    <source>
        <dbReference type="ARBA" id="ARBA00022989"/>
    </source>
</evidence>
<feature type="transmembrane region" description="Helical" evidence="6">
    <location>
        <begin position="170"/>
        <end position="191"/>
    </location>
</feature>
<evidence type="ECO:0000313" key="8">
    <source>
        <dbReference type="Proteomes" id="UP000314987"/>
    </source>
</evidence>
<comment type="subcellular location">
    <subcellularLocation>
        <location evidence="1">Membrane</location>
        <topology evidence="1">Multi-pass membrane protein</topology>
    </subcellularLocation>
</comment>
<keyword evidence="8" id="KW-1185">Reference proteome</keyword>
<protein>
    <recommendedName>
        <fullName evidence="9">Bax inhibitor 1</fullName>
    </recommendedName>
</protein>
<feature type="transmembrane region" description="Helical" evidence="6">
    <location>
        <begin position="203"/>
        <end position="227"/>
    </location>
</feature>
<feature type="transmembrane region" description="Helical" evidence="6">
    <location>
        <begin position="85"/>
        <end position="107"/>
    </location>
</feature>
<keyword evidence="3 6" id="KW-0812">Transmembrane</keyword>
<evidence type="ECO:0000256" key="3">
    <source>
        <dbReference type="ARBA" id="ARBA00022692"/>
    </source>
</evidence>
<dbReference type="AlphaFoldDB" id="A0A4X2L8H8"/>
<evidence type="ECO:0000256" key="1">
    <source>
        <dbReference type="ARBA" id="ARBA00004141"/>
    </source>
</evidence>
<dbReference type="Pfam" id="PF01027">
    <property type="entry name" value="Bax1-I"/>
    <property type="match status" value="1"/>
</dbReference>
<evidence type="ECO:0000256" key="2">
    <source>
        <dbReference type="ARBA" id="ARBA00010350"/>
    </source>
</evidence>
<name>A0A4X2L8H8_VOMUR</name>
<dbReference type="Proteomes" id="UP000314987">
    <property type="component" value="Unassembled WGS sequence"/>
</dbReference>
<dbReference type="GeneTree" id="ENSGT01050000244940"/>
<comment type="similarity">
    <text evidence="2 6">Belongs to the BI1 family.</text>
</comment>
<feature type="transmembrane region" description="Helical" evidence="6">
    <location>
        <begin position="141"/>
        <end position="164"/>
    </location>
</feature>
<dbReference type="GO" id="GO:0034620">
    <property type="term" value="P:cellular response to unfolded protein"/>
    <property type="evidence" value="ECO:0007669"/>
    <property type="project" value="TreeGrafter"/>
</dbReference>
<dbReference type="GO" id="GO:2001234">
    <property type="term" value="P:negative regulation of apoptotic signaling pathway"/>
    <property type="evidence" value="ECO:0007669"/>
    <property type="project" value="TreeGrafter"/>
</dbReference>
<reference evidence="7" key="3">
    <citation type="submission" date="2025-09" db="UniProtKB">
        <authorList>
            <consortium name="Ensembl"/>
        </authorList>
    </citation>
    <scope>IDENTIFICATION</scope>
</reference>
<feature type="transmembrane region" description="Helical" evidence="6">
    <location>
        <begin position="30"/>
        <end position="47"/>
    </location>
</feature>
<evidence type="ECO:0000313" key="7">
    <source>
        <dbReference type="Ensembl" id="ENSVURP00010018005.1"/>
    </source>
</evidence>
<reference evidence="8" key="1">
    <citation type="submission" date="2018-12" db="EMBL/GenBank/DDBJ databases">
        <authorList>
            <person name="Yazar S."/>
        </authorList>
    </citation>
    <scope>NUCLEOTIDE SEQUENCE [LARGE SCALE GENOMIC DNA]</scope>
</reference>
<evidence type="ECO:0000256" key="6">
    <source>
        <dbReference type="RuleBase" id="RU004379"/>
    </source>
</evidence>
<dbReference type="OMA" id="AYLHIFI"/>
<proteinExistence type="inferred from homology"/>
<feature type="transmembrane region" description="Helical" evidence="6">
    <location>
        <begin position="113"/>
        <end position="134"/>
    </location>
</feature>
<dbReference type="STRING" id="29139.ENSVURP00010018005"/>
<evidence type="ECO:0000256" key="5">
    <source>
        <dbReference type="ARBA" id="ARBA00023136"/>
    </source>
</evidence>
<dbReference type="GO" id="GO:0033119">
    <property type="term" value="P:negative regulation of RNA splicing"/>
    <property type="evidence" value="ECO:0007669"/>
    <property type="project" value="TreeGrafter"/>
</dbReference>
<feature type="transmembrane region" description="Helical" evidence="6">
    <location>
        <begin position="53"/>
        <end position="73"/>
    </location>
</feature>
<dbReference type="PANTHER" id="PTHR23291">
    <property type="entry name" value="BAX INHIBITOR-RELATED"/>
    <property type="match status" value="1"/>
</dbReference>
<keyword evidence="4 6" id="KW-1133">Transmembrane helix</keyword>
<dbReference type="GO" id="GO:0031966">
    <property type="term" value="C:mitochondrial membrane"/>
    <property type="evidence" value="ECO:0007669"/>
    <property type="project" value="TreeGrafter"/>
</dbReference>
<accession>A0A4X2L8H8</accession>
<dbReference type="GO" id="GO:0019899">
    <property type="term" value="F:enzyme binding"/>
    <property type="evidence" value="ECO:0007669"/>
    <property type="project" value="TreeGrafter"/>
</dbReference>
<keyword evidence="5 6" id="KW-0472">Membrane</keyword>
<evidence type="ECO:0008006" key="9">
    <source>
        <dbReference type="Google" id="ProtNLM"/>
    </source>
</evidence>
<sequence length="234" mass="26837">MNVVKQTFNWEALFMLSHFTPNLQRNLKKVYDSFSFCMIMAAAGAYLHIFIRLIQPCLLLVLSSLGLTIWLVKTPHHHKTEKKRLVILFVFAFLVGNGLGLALDLCITTNPNIIPTSLLGTAMIFSCFTLSSVYAKRHSYLFLRGILISAMNLIHVTSLGNLLFRSHLLFQVNLYVGLAVISGFILSDTQLIIKKYENGAKDYIWLCVYLFLHFATFFWRFLMILAMNEKNKMK</sequence>
<dbReference type="PANTHER" id="PTHR23291:SF32">
    <property type="entry name" value="BAX INHIBITOR 1"/>
    <property type="match status" value="1"/>
</dbReference>
<dbReference type="Ensembl" id="ENSVURT00010020460.1">
    <property type="protein sequence ID" value="ENSVURP00010018005.1"/>
    <property type="gene ID" value="ENSVURG00010013761.1"/>
</dbReference>